<evidence type="ECO:0000256" key="4">
    <source>
        <dbReference type="ARBA" id="ARBA00023163"/>
    </source>
</evidence>
<dbReference type="PANTHER" id="PTHR30537">
    <property type="entry name" value="HTH-TYPE TRANSCRIPTIONAL REGULATOR"/>
    <property type="match status" value="1"/>
</dbReference>
<dbReference type="FunFam" id="1.10.10.10:FF:000001">
    <property type="entry name" value="LysR family transcriptional regulator"/>
    <property type="match status" value="1"/>
</dbReference>
<dbReference type="InterPro" id="IPR036390">
    <property type="entry name" value="WH_DNA-bd_sf"/>
</dbReference>
<dbReference type="OrthoDB" id="9813056at2"/>
<dbReference type="GO" id="GO:0006351">
    <property type="term" value="P:DNA-templated transcription"/>
    <property type="evidence" value="ECO:0007669"/>
    <property type="project" value="TreeGrafter"/>
</dbReference>
<dbReference type="PANTHER" id="PTHR30537:SF26">
    <property type="entry name" value="GLYCINE CLEAVAGE SYSTEM TRANSCRIPTIONAL ACTIVATOR"/>
    <property type="match status" value="1"/>
</dbReference>
<protein>
    <submittedName>
        <fullName evidence="6">LysR family glycine cleavage system transcriptional activator</fullName>
    </submittedName>
</protein>
<dbReference type="Proteomes" id="UP000295673">
    <property type="component" value="Unassembled WGS sequence"/>
</dbReference>
<evidence type="ECO:0000259" key="5">
    <source>
        <dbReference type="PROSITE" id="PS50931"/>
    </source>
</evidence>
<dbReference type="AlphaFoldDB" id="A0A4R1N887"/>
<organism evidence="6 7">
    <name type="scientific">Shimia isoporae</name>
    <dbReference type="NCBI Taxonomy" id="647720"/>
    <lineage>
        <taxon>Bacteria</taxon>
        <taxon>Pseudomonadati</taxon>
        <taxon>Pseudomonadota</taxon>
        <taxon>Alphaproteobacteria</taxon>
        <taxon>Rhodobacterales</taxon>
        <taxon>Roseobacteraceae</taxon>
    </lineage>
</organism>
<dbReference type="GO" id="GO:0043565">
    <property type="term" value="F:sequence-specific DNA binding"/>
    <property type="evidence" value="ECO:0007669"/>
    <property type="project" value="TreeGrafter"/>
</dbReference>
<dbReference type="Gene3D" id="3.40.190.10">
    <property type="entry name" value="Periplasmic binding protein-like II"/>
    <property type="match status" value="2"/>
</dbReference>
<keyword evidence="2" id="KW-0805">Transcription regulation</keyword>
<dbReference type="Gene3D" id="1.10.10.10">
    <property type="entry name" value="Winged helix-like DNA-binding domain superfamily/Winged helix DNA-binding domain"/>
    <property type="match status" value="1"/>
</dbReference>
<sequence>MRHHLPSLNALRVFEAAARHMNMSNAADELGISQSAVSQQVRRLEEWMGTDLFRREKSRLHLTQAGSDLGALLKRQLNELSETINVLSQTNVPDKLVLRVEPAFGAKWLRRRLQPLSVHLGGVHMEMRTDHLIPAKFPEEADALIHYGEAPDWANVTVFPLLELHGFPACSPSLVQKHGPLASAEDIASYHLLHGEDRTNWRDWLNAAGVVSASHLGGTLYDDFGLTIEAAVDGEGALIADPVLCERELANGMLVPLSSRKVFCARFFLAIKDTSMQRAVVRKMRDWLLAESDAMNR</sequence>
<dbReference type="PROSITE" id="PS50931">
    <property type="entry name" value="HTH_LYSR"/>
    <property type="match status" value="1"/>
</dbReference>
<comment type="similarity">
    <text evidence="1">Belongs to the LysR transcriptional regulatory family.</text>
</comment>
<evidence type="ECO:0000313" key="6">
    <source>
        <dbReference type="EMBL" id="TCK99740.1"/>
    </source>
</evidence>
<reference evidence="6 7" key="1">
    <citation type="submission" date="2019-03" db="EMBL/GenBank/DDBJ databases">
        <title>Genomic Encyclopedia of Archaeal and Bacterial Type Strains, Phase II (KMG-II): from individual species to whole genera.</title>
        <authorList>
            <person name="Goeker M."/>
        </authorList>
    </citation>
    <scope>NUCLEOTIDE SEQUENCE [LARGE SCALE GENOMIC DNA]</scope>
    <source>
        <strain evidence="6 7">DSM 26433</strain>
    </source>
</reference>
<dbReference type="Pfam" id="PF03466">
    <property type="entry name" value="LysR_substrate"/>
    <property type="match status" value="1"/>
</dbReference>
<evidence type="ECO:0000256" key="1">
    <source>
        <dbReference type="ARBA" id="ARBA00009437"/>
    </source>
</evidence>
<comment type="caution">
    <text evidence="6">The sequence shown here is derived from an EMBL/GenBank/DDBJ whole genome shotgun (WGS) entry which is preliminary data.</text>
</comment>
<dbReference type="InterPro" id="IPR058163">
    <property type="entry name" value="LysR-type_TF_proteobact-type"/>
</dbReference>
<dbReference type="Pfam" id="PF00126">
    <property type="entry name" value="HTH_1"/>
    <property type="match status" value="1"/>
</dbReference>
<keyword evidence="3" id="KW-0238">DNA-binding</keyword>
<keyword evidence="7" id="KW-1185">Reference proteome</keyword>
<evidence type="ECO:0000256" key="2">
    <source>
        <dbReference type="ARBA" id="ARBA00023015"/>
    </source>
</evidence>
<gene>
    <name evidence="6" type="ORF">BXY66_3444</name>
</gene>
<accession>A0A4R1N887</accession>
<evidence type="ECO:0000256" key="3">
    <source>
        <dbReference type="ARBA" id="ARBA00023125"/>
    </source>
</evidence>
<dbReference type="InterPro" id="IPR036388">
    <property type="entry name" value="WH-like_DNA-bd_sf"/>
</dbReference>
<name>A0A4R1N887_9RHOB</name>
<feature type="domain" description="HTH lysR-type" evidence="5">
    <location>
        <begin position="6"/>
        <end position="63"/>
    </location>
</feature>
<keyword evidence="4" id="KW-0804">Transcription</keyword>
<dbReference type="InterPro" id="IPR005119">
    <property type="entry name" value="LysR_subst-bd"/>
</dbReference>
<dbReference type="InterPro" id="IPR000847">
    <property type="entry name" value="LysR_HTH_N"/>
</dbReference>
<dbReference type="SUPFAM" id="SSF46785">
    <property type="entry name" value="Winged helix' DNA-binding domain"/>
    <property type="match status" value="1"/>
</dbReference>
<dbReference type="PRINTS" id="PR00039">
    <property type="entry name" value="HTHLYSR"/>
</dbReference>
<dbReference type="RefSeq" id="WP_132861577.1">
    <property type="nucleotide sequence ID" value="NZ_SMGR01000004.1"/>
</dbReference>
<dbReference type="EMBL" id="SMGR01000004">
    <property type="protein sequence ID" value="TCK99740.1"/>
    <property type="molecule type" value="Genomic_DNA"/>
</dbReference>
<dbReference type="GO" id="GO:0003700">
    <property type="term" value="F:DNA-binding transcription factor activity"/>
    <property type="evidence" value="ECO:0007669"/>
    <property type="project" value="InterPro"/>
</dbReference>
<proteinExistence type="inferred from homology"/>
<evidence type="ECO:0000313" key="7">
    <source>
        <dbReference type="Proteomes" id="UP000295673"/>
    </source>
</evidence>
<dbReference type="SUPFAM" id="SSF53850">
    <property type="entry name" value="Periplasmic binding protein-like II"/>
    <property type="match status" value="1"/>
</dbReference>